<dbReference type="InterPro" id="IPR017740">
    <property type="entry name" value="TssA-like"/>
</dbReference>
<evidence type="ECO:0000256" key="1">
    <source>
        <dbReference type="SAM" id="MobiDB-lite"/>
    </source>
</evidence>
<dbReference type="PANTHER" id="PTHR37951">
    <property type="entry name" value="CYTOPLASMIC PROTEIN-RELATED"/>
    <property type="match status" value="1"/>
</dbReference>
<dbReference type="NCBIfam" id="TIGR03363">
    <property type="entry name" value="VI_chp_8"/>
    <property type="match status" value="1"/>
</dbReference>
<dbReference type="PANTHER" id="PTHR37951:SF1">
    <property type="entry name" value="TYPE VI SECRETION SYSTEM COMPONENT TSSA1"/>
    <property type="match status" value="1"/>
</dbReference>
<protein>
    <recommendedName>
        <fullName evidence="2">ImpA N-terminal domain-containing protein</fullName>
    </recommendedName>
</protein>
<dbReference type="EMBL" id="CP022530">
    <property type="protein sequence ID" value="ASP40941.1"/>
    <property type="molecule type" value="Genomic_DNA"/>
</dbReference>
<reference evidence="3 4" key="1">
    <citation type="submission" date="2017-07" db="EMBL/GenBank/DDBJ databases">
        <title>Annotated genome sequence of Bacterioplanes sanyensis isolated from Red Sea.</title>
        <authorList>
            <person name="Rehman Z.U."/>
        </authorList>
    </citation>
    <scope>NUCLEOTIDE SEQUENCE [LARGE SCALE GENOMIC DNA]</scope>
    <source>
        <strain evidence="3 4">NV9</strain>
    </source>
</reference>
<evidence type="ECO:0000259" key="2">
    <source>
        <dbReference type="Pfam" id="PF06812"/>
    </source>
</evidence>
<dbReference type="OrthoDB" id="9771118at2"/>
<accession>A0A222FRB7</accession>
<name>A0A222FRB7_9GAMM</name>
<feature type="domain" description="ImpA N-terminal" evidence="2">
    <location>
        <begin position="2"/>
        <end position="122"/>
    </location>
</feature>
<dbReference type="InterPro" id="IPR010657">
    <property type="entry name" value="ImpA_N"/>
</dbReference>
<dbReference type="AlphaFoldDB" id="A0A222FRB7"/>
<feature type="region of interest" description="Disordered" evidence="1">
    <location>
        <begin position="243"/>
        <end position="274"/>
    </location>
</feature>
<evidence type="ECO:0000313" key="4">
    <source>
        <dbReference type="Proteomes" id="UP000202440"/>
    </source>
</evidence>
<evidence type="ECO:0000313" key="3">
    <source>
        <dbReference type="EMBL" id="ASP40941.1"/>
    </source>
</evidence>
<organism evidence="3 4">
    <name type="scientific">Bacterioplanes sanyensis</name>
    <dbReference type="NCBI Taxonomy" id="1249553"/>
    <lineage>
        <taxon>Bacteria</taxon>
        <taxon>Pseudomonadati</taxon>
        <taxon>Pseudomonadota</taxon>
        <taxon>Gammaproteobacteria</taxon>
        <taxon>Oceanospirillales</taxon>
        <taxon>Oceanospirillaceae</taxon>
        <taxon>Bacterioplanes</taxon>
    </lineage>
</organism>
<dbReference type="Proteomes" id="UP000202440">
    <property type="component" value="Chromosome"/>
</dbReference>
<dbReference type="KEGG" id="bsan:CHH28_14620"/>
<sequence>MAPIADNAVGESVRHNGVYFAIKEARRADDPTLPQGVWTHELKTADWEQVEKTAINALCHKSKDLQLGVWLMESSIHRYGFAGIAPAAMVIRHLCQAYWDTMHPQMEDGDIEFRTNPINWINEKLSLQLRLVPITHADIDGIEMSWSDWENTQRYEQLKRQQSEPIDWNGPTTEAFKHHMAATGKDFLLALSEQVSDGERAIDELTEWLDTACGNDSPSLTEISHLLRDIKVMTNGELQRRGVQLAPASTEDASSEQDAGQLPPAAGGGDGGNGPLNSRADAFALLYKAAEFLMRDDPHSPVPYLVYTACAWGEKSAPDLYQELFLQKGGQLNIFDVMGLETSE</sequence>
<proteinExistence type="predicted"/>
<dbReference type="Pfam" id="PF06812">
    <property type="entry name" value="ImpA_N"/>
    <property type="match status" value="1"/>
</dbReference>
<keyword evidence="4" id="KW-1185">Reference proteome</keyword>
<gene>
    <name evidence="3" type="ORF">CHH28_14620</name>
</gene>